<organism evidence="2">
    <name type="scientific">Mantoniella antarctica</name>
    <dbReference type="NCBI Taxonomy" id="81844"/>
    <lineage>
        <taxon>Eukaryota</taxon>
        <taxon>Viridiplantae</taxon>
        <taxon>Chlorophyta</taxon>
        <taxon>Mamiellophyceae</taxon>
        <taxon>Mamiellales</taxon>
        <taxon>Mamiellaceae</taxon>
        <taxon>Mantoniella</taxon>
    </lineage>
</organism>
<proteinExistence type="predicted"/>
<dbReference type="AlphaFoldDB" id="A0A7S0SFZ5"/>
<dbReference type="PROSITE" id="PS50903">
    <property type="entry name" value="RUBREDOXIN_LIKE"/>
    <property type="match status" value="1"/>
</dbReference>
<sequence>MAAFAPAAFASASAARTSAFLGGKGGGVSTPRANAVSAARRVPRSRVNVTRAGPGEVLITVDKPLGVTLKASTKGASGGVEIAAAKGNAATAGLKAGDYVVYCSSFFGDELWPADQLGFVRSAIQACPNSVDFIVVRDKEIAATIDVKRLPKRPSPPRFGKKLSEKQKERASHICVDCGYVYTLPTPFLEQGKEYICPQCNAPRSRFSKYDVETGRAIGGSKAPQLTTAATIIGLAGIAFYVSKAL</sequence>
<evidence type="ECO:0000259" key="1">
    <source>
        <dbReference type="PROSITE" id="PS50903"/>
    </source>
</evidence>
<protein>
    <recommendedName>
        <fullName evidence="1">Rubredoxin-like domain-containing protein</fullName>
    </recommendedName>
</protein>
<dbReference type="PANTHER" id="PTHR47661">
    <property type="entry name" value="PHOSPHOGLUCAN PHOSPHATASE LSF1, CHLOROPLASTIC"/>
    <property type="match status" value="1"/>
</dbReference>
<gene>
    <name evidence="2" type="ORF">MANT1106_LOCUS7391</name>
</gene>
<dbReference type="GO" id="GO:0005506">
    <property type="term" value="F:iron ion binding"/>
    <property type="evidence" value="ECO:0007669"/>
    <property type="project" value="InterPro"/>
</dbReference>
<reference evidence="2" key="1">
    <citation type="submission" date="2021-01" db="EMBL/GenBank/DDBJ databases">
        <authorList>
            <person name="Corre E."/>
            <person name="Pelletier E."/>
            <person name="Niang G."/>
            <person name="Scheremetjew M."/>
            <person name="Finn R."/>
            <person name="Kale V."/>
            <person name="Holt S."/>
            <person name="Cochrane G."/>
            <person name="Meng A."/>
            <person name="Brown T."/>
            <person name="Cohen L."/>
        </authorList>
    </citation>
    <scope>NUCLEOTIDE SEQUENCE</scope>
    <source>
        <strain evidence="2">SL-175</strain>
    </source>
</reference>
<dbReference type="SUPFAM" id="SSF57802">
    <property type="entry name" value="Rubredoxin-like"/>
    <property type="match status" value="1"/>
</dbReference>
<dbReference type="EMBL" id="HBFC01012693">
    <property type="protein sequence ID" value="CAD8704709.1"/>
    <property type="molecule type" value="Transcribed_RNA"/>
</dbReference>
<dbReference type="Gene3D" id="2.20.28.10">
    <property type="match status" value="1"/>
</dbReference>
<name>A0A7S0SFZ5_9CHLO</name>
<dbReference type="PANTHER" id="PTHR47661:SF4">
    <property type="entry name" value="OS08G0162600 PROTEIN"/>
    <property type="match status" value="1"/>
</dbReference>
<feature type="domain" description="Rubredoxin-like" evidence="1">
    <location>
        <begin position="170"/>
        <end position="210"/>
    </location>
</feature>
<evidence type="ECO:0000313" key="2">
    <source>
        <dbReference type="EMBL" id="CAD8704709.1"/>
    </source>
</evidence>
<dbReference type="InterPro" id="IPR024934">
    <property type="entry name" value="Rubredoxin-like_dom"/>
</dbReference>
<accession>A0A7S0SFZ5</accession>